<evidence type="ECO:0000313" key="3">
    <source>
        <dbReference type="EMBL" id="KAG7529711.1"/>
    </source>
</evidence>
<keyword evidence="4" id="KW-1185">Reference proteome</keyword>
<protein>
    <submittedName>
        <fullName evidence="3">Uncharacterized protein</fullName>
    </submittedName>
</protein>
<dbReference type="Proteomes" id="UP000812966">
    <property type="component" value="Unassembled WGS sequence"/>
</dbReference>
<comment type="caution">
    <text evidence="3">The sequence shown here is derived from an EMBL/GenBank/DDBJ whole genome shotgun (WGS) entry which is preliminary data.</text>
</comment>
<evidence type="ECO:0000256" key="2">
    <source>
        <dbReference type="SAM" id="MobiDB-lite"/>
    </source>
</evidence>
<name>A0A8K0JGT3_9TREE</name>
<feature type="coiled-coil region" evidence="1">
    <location>
        <begin position="143"/>
        <end position="170"/>
    </location>
</feature>
<evidence type="ECO:0000313" key="4">
    <source>
        <dbReference type="Proteomes" id="UP000812966"/>
    </source>
</evidence>
<organism evidence="3 4">
    <name type="scientific">Filobasidium floriforme</name>
    <dbReference type="NCBI Taxonomy" id="5210"/>
    <lineage>
        <taxon>Eukaryota</taxon>
        <taxon>Fungi</taxon>
        <taxon>Dikarya</taxon>
        <taxon>Basidiomycota</taxon>
        <taxon>Agaricomycotina</taxon>
        <taxon>Tremellomycetes</taxon>
        <taxon>Filobasidiales</taxon>
        <taxon>Filobasidiaceae</taxon>
        <taxon>Filobasidium</taxon>
    </lineage>
</organism>
<proteinExistence type="predicted"/>
<sequence>MDDGVGVSGGDQENCRRDDESTDTGCETIKESRAEIRMGKRRETVPALHQERAGDSHTGTSDEASLMRELATNANVARFLADIRKATSSTASEMEKTQLVTLLCDSGLGQLGGVLLASAKMSPEVLSQLGLITEREKIQMSRISQAKQGYSELEKDIIRLRQQWDEVECECDRDRGTKAFFYEAASRFKGLLELVAPGFSAKLKKVADEN</sequence>
<keyword evidence="1" id="KW-0175">Coiled coil</keyword>
<accession>A0A8K0JGT3</accession>
<evidence type="ECO:0000256" key="1">
    <source>
        <dbReference type="SAM" id="Coils"/>
    </source>
</evidence>
<feature type="region of interest" description="Disordered" evidence="2">
    <location>
        <begin position="1"/>
        <end position="62"/>
    </location>
</feature>
<feature type="compositionally biased region" description="Basic and acidic residues" evidence="2">
    <location>
        <begin position="28"/>
        <end position="55"/>
    </location>
</feature>
<dbReference type="EMBL" id="JABELV010000139">
    <property type="protein sequence ID" value="KAG7529711.1"/>
    <property type="molecule type" value="Genomic_DNA"/>
</dbReference>
<dbReference type="AlphaFoldDB" id="A0A8K0JGT3"/>
<reference evidence="3" key="1">
    <citation type="submission" date="2020-04" db="EMBL/GenBank/DDBJ databases">
        <title>Analysis of mating type loci in Filobasidium floriforme.</title>
        <authorList>
            <person name="Nowrousian M."/>
        </authorList>
    </citation>
    <scope>NUCLEOTIDE SEQUENCE</scope>
    <source>
        <strain evidence="3">CBS 6242</strain>
    </source>
</reference>
<gene>
    <name evidence="3" type="ORF">FFLO_05472</name>
</gene>